<sequence>MADPKSVFRGHKVSLTRHKKVINDFDVSTAIDQVEAEKNPVLDEILGLENKLAEWDTELLKKESEQE</sequence>
<keyword evidence="2" id="KW-1185">Reference proteome</keyword>
<reference evidence="1" key="1">
    <citation type="submission" date="2021-06" db="EMBL/GenBank/DDBJ databases">
        <authorList>
            <person name="Hodson N. C."/>
            <person name="Mongue J. A."/>
            <person name="Jaron S. K."/>
        </authorList>
    </citation>
    <scope>NUCLEOTIDE SEQUENCE</scope>
</reference>
<dbReference type="AlphaFoldDB" id="A0A8J2P2N9"/>
<gene>
    <name evidence="1" type="ORF">AFUS01_LOCUS24348</name>
</gene>
<evidence type="ECO:0000313" key="2">
    <source>
        <dbReference type="Proteomes" id="UP000708208"/>
    </source>
</evidence>
<name>A0A8J2P2N9_9HEXA</name>
<protein>
    <submittedName>
        <fullName evidence="1">Uncharacterized protein</fullName>
    </submittedName>
</protein>
<comment type="caution">
    <text evidence="1">The sequence shown here is derived from an EMBL/GenBank/DDBJ whole genome shotgun (WGS) entry which is preliminary data.</text>
</comment>
<dbReference type="EMBL" id="CAJVCH010302581">
    <property type="protein sequence ID" value="CAG7785741.1"/>
    <property type="molecule type" value="Genomic_DNA"/>
</dbReference>
<evidence type="ECO:0000313" key="1">
    <source>
        <dbReference type="EMBL" id="CAG7785741.1"/>
    </source>
</evidence>
<accession>A0A8J2P2N9</accession>
<organism evidence="1 2">
    <name type="scientific">Allacma fusca</name>
    <dbReference type="NCBI Taxonomy" id="39272"/>
    <lineage>
        <taxon>Eukaryota</taxon>
        <taxon>Metazoa</taxon>
        <taxon>Ecdysozoa</taxon>
        <taxon>Arthropoda</taxon>
        <taxon>Hexapoda</taxon>
        <taxon>Collembola</taxon>
        <taxon>Symphypleona</taxon>
        <taxon>Sminthuridae</taxon>
        <taxon>Allacma</taxon>
    </lineage>
</organism>
<proteinExistence type="predicted"/>
<dbReference type="Proteomes" id="UP000708208">
    <property type="component" value="Unassembled WGS sequence"/>
</dbReference>